<protein>
    <recommendedName>
        <fullName evidence="7">PAN2-PAN3 deadenylation complex subunit PAN3</fullName>
    </recommendedName>
    <alternativeName>
        <fullName evidence="7">PAB1P-dependent poly(A)-specific ribonuclease</fullName>
    </alternativeName>
    <alternativeName>
        <fullName evidence="7">Poly(A)-nuclease deadenylation complex subunit 3</fullName>
        <shortName evidence="7">PAN deadenylation complex subunit 3</shortName>
    </alternativeName>
</protein>
<evidence type="ECO:0000259" key="11">
    <source>
        <dbReference type="PROSITE" id="PS50103"/>
    </source>
</evidence>
<feature type="compositionally biased region" description="Polar residues" evidence="9">
    <location>
        <begin position="13"/>
        <end position="29"/>
    </location>
</feature>
<feature type="domain" description="Protein kinase" evidence="10">
    <location>
        <begin position="296"/>
        <end position="581"/>
    </location>
</feature>
<comment type="similarity">
    <text evidence="7">Belongs to the protein kinase superfamily. PAN3 family.</text>
</comment>
<feature type="compositionally biased region" description="Low complexity" evidence="9">
    <location>
        <begin position="30"/>
        <end position="50"/>
    </location>
</feature>
<feature type="domain" description="C3H1-type" evidence="11">
    <location>
        <begin position="70"/>
        <end position="99"/>
    </location>
</feature>
<keyword evidence="2 7" id="KW-0963">Cytoplasm</keyword>
<dbReference type="Gene3D" id="1.10.510.10">
    <property type="entry name" value="Transferase(Phosphotransferase) domain 1"/>
    <property type="match status" value="1"/>
</dbReference>
<evidence type="ECO:0000256" key="8">
    <source>
        <dbReference type="PROSITE-ProRule" id="PRU00723"/>
    </source>
</evidence>
<dbReference type="InterPro" id="IPR041332">
    <property type="entry name" value="Pan3_CK"/>
</dbReference>
<comment type="subunit">
    <text evidence="7">Homodimer. Forms a heterotrimer with a catalytic subunit PAN2 to form the poly(A)-nuclease (PAN) deadenylation complex. Interacts (via PAM-2 motif) with poly(A)-binding protein PAB1 (via PABC domain), conferring substrate specificity of the enzyme complex.</text>
</comment>
<comment type="caution">
    <text evidence="7">Lacks conserved residue(s) required for the propagation of feature annotation.</text>
</comment>
<dbReference type="InterPro" id="IPR000719">
    <property type="entry name" value="Prot_kinase_dom"/>
</dbReference>
<feature type="binding site" evidence="7">
    <location>
        <begin position="377"/>
        <end position="384"/>
    </location>
    <ligand>
        <name>ATP</name>
        <dbReference type="ChEBI" id="CHEBI:30616"/>
    </ligand>
</feature>
<evidence type="ECO:0000256" key="5">
    <source>
        <dbReference type="ARBA" id="ARBA00022840"/>
    </source>
</evidence>
<dbReference type="InterPro" id="IPR000571">
    <property type="entry name" value="Znf_CCCH"/>
</dbReference>
<comment type="subcellular location">
    <subcellularLocation>
        <location evidence="1 7">Cytoplasm</location>
    </subcellularLocation>
</comment>
<dbReference type="GO" id="GO:0008270">
    <property type="term" value="F:zinc ion binding"/>
    <property type="evidence" value="ECO:0007669"/>
    <property type="project" value="UniProtKB-KW"/>
</dbReference>
<comment type="domain">
    <text evidence="7">Contains a pseudokinase domain. The protein kinase domain is predicted to be catalytically inactive because some of the residues important for catalytic activity are substituted and it lacks the equivalent of the binding site for a peptide substrate. However, it has retained an ATP-binding site and ATP-binding is required for mRNA degradation, stimulating the activity of the PAN2 nuclease in vitro. The nucleotide-binding site is juxtaposed to the RNase active site of PAN2 in the complex and may actually bind nucleosides of a poly(A) RNA rather than ATP, feeding the poly(A)-tail to the active site of the deadenylase and thus increasing the efficiency with which this distributive enzyme degrades oligo(A) RNAs.</text>
</comment>
<evidence type="ECO:0000256" key="9">
    <source>
        <dbReference type="SAM" id="MobiDB-lite"/>
    </source>
</evidence>
<accession>A0A9P8D1W7</accession>
<evidence type="ECO:0000256" key="1">
    <source>
        <dbReference type="ARBA" id="ARBA00004496"/>
    </source>
</evidence>
<keyword evidence="5 7" id="KW-0067">ATP-binding</keyword>
<dbReference type="GO" id="GO:0000932">
    <property type="term" value="C:P-body"/>
    <property type="evidence" value="ECO:0007669"/>
    <property type="project" value="TreeGrafter"/>
</dbReference>
<dbReference type="GO" id="GO:0000289">
    <property type="term" value="P:nuclear-transcribed mRNA poly(A) tail shortening"/>
    <property type="evidence" value="ECO:0007669"/>
    <property type="project" value="UniProtKB-UniRule"/>
</dbReference>
<dbReference type="GO" id="GO:0008143">
    <property type="term" value="F:poly(A) binding"/>
    <property type="evidence" value="ECO:0007669"/>
    <property type="project" value="TreeGrafter"/>
</dbReference>
<evidence type="ECO:0000259" key="10">
    <source>
        <dbReference type="PROSITE" id="PS50011"/>
    </source>
</evidence>
<evidence type="ECO:0000256" key="4">
    <source>
        <dbReference type="ARBA" id="ARBA00022741"/>
    </source>
</evidence>
<evidence type="ECO:0000256" key="7">
    <source>
        <dbReference type="HAMAP-Rule" id="MF_03181"/>
    </source>
</evidence>
<dbReference type="GO" id="GO:0004672">
    <property type="term" value="F:protein kinase activity"/>
    <property type="evidence" value="ECO:0007669"/>
    <property type="project" value="InterPro"/>
</dbReference>
<proteinExistence type="inferred from homology"/>
<dbReference type="PANTHER" id="PTHR12272">
    <property type="entry name" value="DEADENYLATION COMPLEX SUBUNIT PAN3"/>
    <property type="match status" value="1"/>
</dbReference>
<evidence type="ECO:0000313" key="13">
    <source>
        <dbReference type="Proteomes" id="UP000717515"/>
    </source>
</evidence>
<feature type="coiled-coil region" evidence="7">
    <location>
        <begin position="542"/>
        <end position="580"/>
    </location>
</feature>
<keyword evidence="8" id="KW-0863">Zinc-finger</keyword>
<evidence type="ECO:0000256" key="6">
    <source>
        <dbReference type="ARBA" id="ARBA00023054"/>
    </source>
</evidence>
<dbReference type="Proteomes" id="UP000717515">
    <property type="component" value="Unassembled WGS sequence"/>
</dbReference>
<comment type="function">
    <text evidence="7">Regulatory subunit of the poly(A)-nuclease (PAN) deadenylation complex, one of two cytoplasmic mRNA deadenylases involved in mRNA turnover. PAN specifically shortens poly(A) tails of RNA and the activity is stimulated by poly(A)-binding protein PAB1. PAN deadenylation is followed by rapid degradation of the shortened mRNA tails by the CCR4-NOT complex. Deadenylated mRNAs are then degraded by two alternative mechanisms, namely exosome-mediated 3'-5' exonucleolytic degradation, or deadenlyation-dependent mRNA decaping and subsequent 5'-3' exonucleolytic degradation by XRN1. May also be involved in post-transcriptional maturation of mRNA poly(A) tails. PAN3 acts as a positive regulator for PAN activity, recruiting the catalytic subunit PAN2 to mRNA via its interaction with RNA and with PAB1.</text>
</comment>
<keyword evidence="6 7" id="KW-0175">Coiled coil</keyword>
<dbReference type="HAMAP" id="MF_03181">
    <property type="entry name" value="PAN3"/>
    <property type="match status" value="1"/>
</dbReference>
<comment type="caution">
    <text evidence="12">The sequence shown here is derived from an EMBL/GenBank/DDBJ whole genome shotgun (WGS) entry which is preliminary data.</text>
</comment>
<feature type="binding site" evidence="7">
    <location>
        <begin position="443"/>
        <end position="444"/>
    </location>
    <ligand>
        <name>ATP</name>
        <dbReference type="ChEBI" id="CHEBI:30616"/>
    </ligand>
</feature>
<comment type="domain">
    <text evidence="7">The pseudokinase domain, the coiled-coil (CC), and C-terminal knob domain (CK) form a structural unit (PKC) that forms an extensive high-affinity interaction surface for PAN2.</text>
</comment>
<keyword evidence="8" id="KW-0479">Metal-binding</keyword>
<dbReference type="EMBL" id="JAIFTL010000032">
    <property type="protein sequence ID" value="KAG9325825.1"/>
    <property type="molecule type" value="Genomic_DNA"/>
</dbReference>
<dbReference type="GO" id="GO:0006397">
    <property type="term" value="P:mRNA processing"/>
    <property type="evidence" value="ECO:0007669"/>
    <property type="project" value="UniProtKB-KW"/>
</dbReference>
<gene>
    <name evidence="7" type="primary">PAN3</name>
    <name evidence="12" type="ORF">KVV02_005749</name>
</gene>
<dbReference type="FunFam" id="1.20.5.5160:FF:000002">
    <property type="entry name" value="PAN2-PAN3 deadenylation complex subunit PAN3"/>
    <property type="match status" value="1"/>
</dbReference>
<organism evidence="12 13">
    <name type="scientific">Mortierella alpina</name>
    <name type="common">Oleaginous fungus</name>
    <name type="synonym">Mortierella renispora</name>
    <dbReference type="NCBI Taxonomy" id="64518"/>
    <lineage>
        <taxon>Eukaryota</taxon>
        <taxon>Fungi</taxon>
        <taxon>Fungi incertae sedis</taxon>
        <taxon>Mucoromycota</taxon>
        <taxon>Mortierellomycotina</taxon>
        <taxon>Mortierellomycetes</taxon>
        <taxon>Mortierellales</taxon>
        <taxon>Mortierellaceae</taxon>
        <taxon>Mortierella</taxon>
    </lineage>
</organism>
<dbReference type="PANTHER" id="PTHR12272:SF11">
    <property type="entry name" value="PAN2-PAN3 DEADENYLATION COMPLEX SUBUNIT PAN3"/>
    <property type="match status" value="1"/>
</dbReference>
<dbReference type="InterPro" id="IPR030844">
    <property type="entry name" value="PAN3"/>
</dbReference>
<feature type="binding site" evidence="7">
    <location>
        <position position="328"/>
    </location>
    <ligand>
        <name>ATP</name>
        <dbReference type="ChEBI" id="CHEBI:30616"/>
    </ligand>
</feature>
<comment type="domain">
    <text evidence="7">The N-terminal zinc finger binds to poly(A) RNA.</text>
</comment>
<keyword evidence="8" id="KW-0862">Zinc</keyword>
<reference evidence="12" key="1">
    <citation type="submission" date="2021-07" db="EMBL/GenBank/DDBJ databases">
        <title>Draft genome of Mortierella alpina, strain LL118, isolated from an aspen leaf litter sample.</title>
        <authorList>
            <person name="Yang S."/>
            <person name="Vinatzer B.A."/>
        </authorList>
    </citation>
    <scope>NUCLEOTIDE SEQUENCE</scope>
    <source>
        <strain evidence="12">LL118</strain>
    </source>
</reference>
<evidence type="ECO:0000256" key="2">
    <source>
        <dbReference type="ARBA" id="ARBA00022490"/>
    </source>
</evidence>
<dbReference type="Pfam" id="PF25586">
    <property type="entry name" value="zf-CCCH_PAN3"/>
    <property type="match status" value="1"/>
</dbReference>
<dbReference type="AlphaFoldDB" id="A0A9P8D1W7"/>
<dbReference type="PROSITE" id="PS50103">
    <property type="entry name" value="ZF_C3H1"/>
    <property type="match status" value="1"/>
</dbReference>
<dbReference type="FunFam" id="1.10.287.3700:FF:000001">
    <property type="entry name" value="PAN2-PAN3 deadenylation complex subunit PAN3"/>
    <property type="match status" value="1"/>
</dbReference>
<dbReference type="GO" id="GO:0031251">
    <property type="term" value="C:PAN complex"/>
    <property type="evidence" value="ECO:0007669"/>
    <property type="project" value="UniProtKB-UniRule"/>
</dbReference>
<dbReference type="Gene3D" id="1.10.287.3700">
    <property type="match status" value="1"/>
</dbReference>
<keyword evidence="3 7" id="KW-0507">mRNA processing</keyword>
<dbReference type="InterPro" id="IPR011009">
    <property type="entry name" value="Kinase-like_dom_sf"/>
</dbReference>
<keyword evidence="4 7" id="KW-0547">Nucleotide-binding</keyword>
<dbReference type="Gene3D" id="1.20.5.5160">
    <property type="match status" value="1"/>
</dbReference>
<dbReference type="GO" id="GO:0005524">
    <property type="term" value="F:ATP binding"/>
    <property type="evidence" value="ECO:0007669"/>
    <property type="project" value="UniProtKB-UniRule"/>
</dbReference>
<dbReference type="Pfam" id="PF18101">
    <property type="entry name" value="Pan3_CK"/>
    <property type="match status" value="1"/>
</dbReference>
<evidence type="ECO:0000313" key="12">
    <source>
        <dbReference type="EMBL" id="KAG9325825.1"/>
    </source>
</evidence>
<feature type="region of interest" description="Knob domain" evidence="7">
    <location>
        <begin position="581"/>
        <end position="674"/>
    </location>
</feature>
<dbReference type="SUPFAM" id="SSF56112">
    <property type="entry name" value="Protein kinase-like (PK-like)"/>
    <property type="match status" value="1"/>
</dbReference>
<dbReference type="PROSITE" id="PS50011">
    <property type="entry name" value="PROTEIN_KINASE_DOM"/>
    <property type="match status" value="1"/>
</dbReference>
<evidence type="ECO:0000256" key="3">
    <source>
        <dbReference type="ARBA" id="ARBA00022664"/>
    </source>
</evidence>
<feature type="region of interest" description="Disordered" evidence="9">
    <location>
        <begin position="1"/>
        <end position="56"/>
    </location>
</feature>
<feature type="zinc finger region" description="C3H1-type" evidence="8">
    <location>
        <begin position="70"/>
        <end position="99"/>
    </location>
</feature>
<name>A0A9P8D1W7_MORAP</name>
<sequence>MASAIPIMPPPGSTSVNTVDQTSNSSASTNPWASKPNSASAKPAPQNSSAKRTHSHHVDNGFLAVSLTNSNKARTCRNIVIHGFCKYEGKGCEFNHDVGKPATSVSSPELSKAKLHVNSPIFKPSNLSSGSGFVKAEAINAPEFIPKQNQDAGALAAGAYAADARPITQPFASPMQNSLMGSINNLSGNFSQFGINDISMAGAMTGNYYGEGAANNYYYQGSSTMLHQPLQYHLYNTPLPHVSNLLPHQKTIHGFFISDSLREELHRKNEMILQTVNAQEYGLPEELHEYHSLYPLDLTQDRSTEVFGYQSSVYKSTCSQDGRTYTLRRIEGFRLTNELAMQTIESWRRIRHANIVSIREAFTSKAFGDHSLVFVYDYHPCSKTLYDVHFGAQAQLASQVVVGGSKSADVIHERVLWSYLIQLTSALKKIHSSGLAARLIDPTKILVTGKNRVRLNCCGIMDMLTFDTAPNIAHLQQDDILNLGQLMMTLACKSLTATHNIQKSIDYISQTYSQDMKSIILFLMSQPVPMKTVDQIITMLGPRVLQEINDVQNANDVLESDLGRELENGRLARLLMKFGFINERPEFDMDPAWSETGDRYIIKLFRDYVFHQVDEAGLPVLDVAHVLTCLNKLDAGVDEKIVLMSRDELSCLIVSYREIKACIESAFRDLSKSK</sequence>
<dbReference type="Gene3D" id="6.10.250.3160">
    <property type="match status" value="1"/>
</dbReference>